<evidence type="ECO:0000259" key="8">
    <source>
        <dbReference type="PROSITE" id="PS50893"/>
    </source>
</evidence>
<feature type="transmembrane region" description="Helical" evidence="7">
    <location>
        <begin position="173"/>
        <end position="193"/>
    </location>
</feature>
<feature type="domain" description="ABC transporter" evidence="8">
    <location>
        <begin position="351"/>
        <end position="596"/>
    </location>
</feature>
<dbReference type="InterPro" id="IPR003439">
    <property type="entry name" value="ABC_transporter-like_ATP-bd"/>
</dbReference>
<evidence type="ECO:0000313" key="10">
    <source>
        <dbReference type="EMBL" id="AGL61901.1"/>
    </source>
</evidence>
<dbReference type="EMBL" id="CP005957">
    <property type="protein sequence ID" value="AGL61901.1"/>
    <property type="molecule type" value="Genomic_DNA"/>
</dbReference>
<dbReference type="PROSITE" id="PS50929">
    <property type="entry name" value="ABC_TM1F"/>
    <property type="match status" value="1"/>
</dbReference>
<dbReference type="GO" id="GO:0005886">
    <property type="term" value="C:plasma membrane"/>
    <property type="evidence" value="ECO:0007669"/>
    <property type="project" value="UniProtKB-SubCell"/>
</dbReference>
<keyword evidence="2 7" id="KW-0812">Transmembrane</keyword>
<evidence type="ECO:0000256" key="3">
    <source>
        <dbReference type="ARBA" id="ARBA00022741"/>
    </source>
</evidence>
<dbReference type="GO" id="GO:0015421">
    <property type="term" value="F:ABC-type oligopeptide transporter activity"/>
    <property type="evidence" value="ECO:0007669"/>
    <property type="project" value="TreeGrafter"/>
</dbReference>
<dbReference type="KEGG" id="saal:L336_0192"/>
<keyword evidence="4" id="KW-0067">ATP-binding</keyword>
<feature type="transmembrane region" description="Helical" evidence="7">
    <location>
        <begin position="73"/>
        <end position="93"/>
    </location>
</feature>
<dbReference type="OrthoDB" id="9806127at2"/>
<keyword evidence="5 7" id="KW-1133">Transmembrane helix</keyword>
<comment type="subcellular location">
    <subcellularLocation>
        <location evidence="1">Cell membrane</location>
        <topology evidence="1">Multi-pass membrane protein</topology>
    </subcellularLocation>
</comment>
<dbReference type="InterPro" id="IPR011527">
    <property type="entry name" value="ABC1_TM_dom"/>
</dbReference>
<dbReference type="SUPFAM" id="SSF90123">
    <property type="entry name" value="ABC transporter transmembrane region"/>
    <property type="match status" value="1"/>
</dbReference>
<name>R4PXH9_9BACT</name>
<dbReference type="InterPro" id="IPR027417">
    <property type="entry name" value="P-loop_NTPase"/>
</dbReference>
<evidence type="ECO:0000256" key="7">
    <source>
        <dbReference type="SAM" id="Phobius"/>
    </source>
</evidence>
<dbReference type="InterPro" id="IPR039421">
    <property type="entry name" value="Type_1_exporter"/>
</dbReference>
<evidence type="ECO:0000259" key="9">
    <source>
        <dbReference type="PROSITE" id="PS50929"/>
    </source>
</evidence>
<evidence type="ECO:0000256" key="6">
    <source>
        <dbReference type="ARBA" id="ARBA00023136"/>
    </source>
</evidence>
<dbReference type="InterPro" id="IPR036640">
    <property type="entry name" value="ABC1_TM_sf"/>
</dbReference>
<dbReference type="PROSITE" id="PS50893">
    <property type="entry name" value="ABC_TRANSPORTER_2"/>
    <property type="match status" value="1"/>
</dbReference>
<dbReference type="PANTHER" id="PTHR43394:SF1">
    <property type="entry name" value="ATP-BINDING CASSETTE SUB-FAMILY B MEMBER 10, MITOCHONDRIAL"/>
    <property type="match status" value="1"/>
</dbReference>
<dbReference type="Pfam" id="PF00005">
    <property type="entry name" value="ABC_tran"/>
    <property type="match status" value="1"/>
</dbReference>
<evidence type="ECO:0000313" key="11">
    <source>
        <dbReference type="Proteomes" id="UP000013893"/>
    </source>
</evidence>
<accession>R4PXH9</accession>
<dbReference type="HOGENOM" id="CLU_000604_84_3_0"/>
<gene>
    <name evidence="10" type="ORF">L336_0192</name>
</gene>
<dbReference type="Gene3D" id="1.20.1560.10">
    <property type="entry name" value="ABC transporter type 1, transmembrane domain"/>
    <property type="match status" value="1"/>
</dbReference>
<dbReference type="AlphaFoldDB" id="R4PXH9"/>
<dbReference type="InterPro" id="IPR017871">
    <property type="entry name" value="ABC_transporter-like_CS"/>
</dbReference>
<keyword evidence="3" id="KW-0547">Nucleotide-binding</keyword>
<dbReference type="Proteomes" id="UP000013893">
    <property type="component" value="Chromosome"/>
</dbReference>
<feature type="domain" description="ABC transmembrane type-1" evidence="9">
    <location>
        <begin position="29"/>
        <end position="320"/>
    </location>
</feature>
<evidence type="ECO:0000256" key="1">
    <source>
        <dbReference type="ARBA" id="ARBA00004651"/>
    </source>
</evidence>
<keyword evidence="11" id="KW-1185">Reference proteome</keyword>
<evidence type="ECO:0000256" key="5">
    <source>
        <dbReference type="ARBA" id="ARBA00022989"/>
    </source>
</evidence>
<evidence type="ECO:0000256" key="4">
    <source>
        <dbReference type="ARBA" id="ARBA00022840"/>
    </source>
</evidence>
<dbReference type="PANTHER" id="PTHR43394">
    <property type="entry name" value="ATP-DEPENDENT PERMEASE MDL1, MITOCHONDRIAL"/>
    <property type="match status" value="1"/>
</dbReference>
<sequence>MPAVVELSVQKKLVALWRVAKTTYRAAPLAVFVKLLNALIDAILPIVTAYFAALSTTALADAFAGKAGSAEMATTYVIITAAIGMVQVAWSSIERYIAELARYQIDAAVSDQLHLHFSRIEFWRYDDKSTADLFDKAQNFAYFFSRFFDTIAQMISSIIQAIIAMIALTTINVWLGAVILVAVIPSMWVQLALSRLSSAHWKKNVETRRRMSQIRWSSFQAKNFAELRMYGIVSHLIAWHARLRDIDKKGQIDYERKYITKRLGAQLFEAAAELGILLYIVGEIIARRQPIGQFVYAQSLVTRALSSVGSLINQYSSMDEDLATLFDYDAFMAIPTGEQGRTSLTVSPKIISVENVWFAYPNAEQEVLHDISLSIKRHQHIAIVGENGAGKSTLIKLLLGLYEPSRGAITIDGVDLREIKKTDWHRQLGVLHQDFVQYWYTNARDNVRFGDIDSDFNQARYRQALDRAEARSFVEKLPKGDLTNLDKWLEHDDGTPGVDLSGGQWQRLALARNFYRQSPIVILDEPTSAIDALAESRIFSHLFKDKQHTLIMISHRLSTIERADVIYMMKDGRIAESGTHQELVALKGEYFRMFKDQLR</sequence>
<dbReference type="PROSITE" id="PS00211">
    <property type="entry name" value="ABC_TRANSPORTER_1"/>
    <property type="match status" value="1"/>
</dbReference>
<keyword evidence="6 7" id="KW-0472">Membrane</keyword>
<evidence type="ECO:0000256" key="2">
    <source>
        <dbReference type="ARBA" id="ARBA00022692"/>
    </source>
</evidence>
<dbReference type="GO" id="GO:0005524">
    <property type="term" value="F:ATP binding"/>
    <property type="evidence" value="ECO:0007669"/>
    <property type="project" value="UniProtKB-KW"/>
</dbReference>
<reference evidence="10 11" key="1">
    <citation type="journal article" date="2013" name="Nat. Biotechnol.">
        <title>Genome sequences of rare, uncultured bacteria obtained by differential coverage binning of multiple metagenomes.</title>
        <authorList>
            <person name="Albertsen M."/>
            <person name="Hugenholtz P."/>
            <person name="Skarshewski A."/>
            <person name="Nielsen K.L."/>
            <person name="Tyson G.W."/>
            <person name="Nielsen P.H."/>
        </authorList>
    </citation>
    <scope>NUCLEOTIDE SEQUENCE [LARGE SCALE GENOMIC DNA]</scope>
    <source>
        <strain evidence="10">TM71</strain>
    </source>
</reference>
<feature type="transmembrane region" description="Helical" evidence="7">
    <location>
        <begin position="31"/>
        <end position="53"/>
    </location>
</feature>
<organism evidence="10 11">
    <name type="scientific">Candidatus Saccharimonas aalborgensis</name>
    <dbReference type="NCBI Taxonomy" id="1332188"/>
    <lineage>
        <taxon>Bacteria</taxon>
        <taxon>Candidatus Saccharimonadota</taxon>
        <taxon>Candidatus Saccharimonadia</taxon>
        <taxon>Candidatus Saccharimonadales</taxon>
        <taxon>Candidatus Saccharimonadaceae</taxon>
        <taxon>Candidatus Saccharimonas</taxon>
    </lineage>
</organism>
<dbReference type="RefSeq" id="WP_015641351.1">
    <property type="nucleotide sequence ID" value="NC_021219.1"/>
</dbReference>
<proteinExistence type="predicted"/>
<dbReference type="PATRIC" id="fig|1332188.3.peg.192"/>
<dbReference type="InterPro" id="IPR003593">
    <property type="entry name" value="AAA+_ATPase"/>
</dbReference>
<dbReference type="STRING" id="1332188.L336_0192"/>
<dbReference type="SMART" id="SM00382">
    <property type="entry name" value="AAA"/>
    <property type="match status" value="1"/>
</dbReference>
<dbReference type="GO" id="GO:0016887">
    <property type="term" value="F:ATP hydrolysis activity"/>
    <property type="evidence" value="ECO:0007669"/>
    <property type="project" value="InterPro"/>
</dbReference>
<protein>
    <submittedName>
        <fullName evidence="10">Putative ABC transporter related protein</fullName>
    </submittedName>
</protein>
<dbReference type="Gene3D" id="3.40.50.300">
    <property type="entry name" value="P-loop containing nucleotide triphosphate hydrolases"/>
    <property type="match status" value="1"/>
</dbReference>
<dbReference type="SUPFAM" id="SSF52540">
    <property type="entry name" value="P-loop containing nucleoside triphosphate hydrolases"/>
    <property type="match status" value="1"/>
</dbReference>